<name>A0A1F5FUE2_9BACT</name>
<reference evidence="1 2" key="1">
    <citation type="journal article" date="2016" name="Nat. Commun.">
        <title>Thousands of microbial genomes shed light on interconnected biogeochemical processes in an aquifer system.</title>
        <authorList>
            <person name="Anantharaman K."/>
            <person name="Brown C.T."/>
            <person name="Hug L.A."/>
            <person name="Sharon I."/>
            <person name="Castelle C.J."/>
            <person name="Probst A.J."/>
            <person name="Thomas B.C."/>
            <person name="Singh A."/>
            <person name="Wilkins M.J."/>
            <person name="Karaoz U."/>
            <person name="Brodie E.L."/>
            <person name="Williams K.H."/>
            <person name="Hubbard S.S."/>
            <person name="Banfield J.F."/>
        </authorList>
    </citation>
    <scope>NUCLEOTIDE SEQUENCE [LARGE SCALE GENOMIC DNA]</scope>
</reference>
<accession>A0A1F5FUE2</accession>
<proteinExistence type="predicted"/>
<dbReference type="Proteomes" id="UP000179252">
    <property type="component" value="Unassembled WGS sequence"/>
</dbReference>
<dbReference type="AlphaFoldDB" id="A0A1F5FUE2"/>
<dbReference type="EMBL" id="MFAU01000055">
    <property type="protein sequence ID" value="OGD83237.1"/>
    <property type="molecule type" value="Genomic_DNA"/>
</dbReference>
<evidence type="ECO:0000313" key="2">
    <source>
        <dbReference type="Proteomes" id="UP000179252"/>
    </source>
</evidence>
<comment type="caution">
    <text evidence="1">The sequence shown here is derived from an EMBL/GenBank/DDBJ whole genome shotgun (WGS) entry which is preliminary data.</text>
</comment>
<organism evidence="1 2">
    <name type="scientific">Candidatus Curtissbacteria bacterium RBG_13_40_7</name>
    <dbReference type="NCBI Taxonomy" id="1797706"/>
    <lineage>
        <taxon>Bacteria</taxon>
        <taxon>Candidatus Curtissiibacteriota</taxon>
    </lineage>
</organism>
<evidence type="ECO:0000313" key="1">
    <source>
        <dbReference type="EMBL" id="OGD83237.1"/>
    </source>
</evidence>
<gene>
    <name evidence="1" type="ORF">A2165_00685</name>
</gene>
<sequence length="373" mass="43534">MESTSEARLIDSKITGEKTSSLSEQNWLERLRGRFVDFVNRELRGSLPELDINIFYSRHVVGEDIKDLGRAFSECDLFIPETFKWHPASLQQFRELAAGEISPEQAASEGKFSFPSHDWAQNRLIYNSNKPIAIIDVPWDHPIVARAEEVKKNKQSAHDNLGKFDFMDSITAHKKALEMRALVETDREEYMVANLGEAVKDAVKNYSQLRGKRRLKVLIEMGSFHTTVFRSLKNLGHMTTKEFSDSPVVYDLQDEVLRRYRFKRQVDDTLIARMIFGELVWEILYLFNKKRRLMLKKPATDKKLTIFVRAAASRFNFDEIKNLYDQLRTLSLRQRRALLEEELNKKGIRIPRTEEEFDPLVVRHPIFDHAGEK</sequence>
<protein>
    <submittedName>
        <fullName evidence="1">Uncharacterized protein</fullName>
    </submittedName>
</protein>